<evidence type="ECO:0000313" key="5">
    <source>
        <dbReference type="EMBL" id="MDV7136581.1"/>
    </source>
</evidence>
<keyword evidence="2" id="KW-0547">Nucleotide-binding</keyword>
<dbReference type="Gene3D" id="3.40.50.620">
    <property type="entry name" value="HUPs"/>
    <property type="match status" value="2"/>
</dbReference>
<dbReference type="Pfam" id="PF00582">
    <property type="entry name" value="Usp"/>
    <property type="match status" value="2"/>
</dbReference>
<accession>A0ABU4F0U9</accession>
<dbReference type="PANTHER" id="PTHR46268:SF27">
    <property type="entry name" value="UNIVERSAL STRESS PROTEIN RV2623"/>
    <property type="match status" value="1"/>
</dbReference>
<gene>
    <name evidence="5" type="ORF">R4198_23045</name>
</gene>
<evidence type="ECO:0000256" key="3">
    <source>
        <dbReference type="ARBA" id="ARBA00022840"/>
    </source>
</evidence>
<dbReference type="InterPro" id="IPR006015">
    <property type="entry name" value="Universal_stress_UspA"/>
</dbReference>
<keyword evidence="6" id="KW-1185">Reference proteome</keyword>
<keyword evidence="3" id="KW-0067">ATP-binding</keyword>
<evidence type="ECO:0000259" key="4">
    <source>
        <dbReference type="Pfam" id="PF00582"/>
    </source>
</evidence>
<comment type="caution">
    <text evidence="5">The sequence shown here is derived from an EMBL/GenBank/DDBJ whole genome shotgun (WGS) entry which is preliminary data.</text>
</comment>
<dbReference type="Proteomes" id="UP001185792">
    <property type="component" value="Unassembled WGS sequence"/>
</dbReference>
<evidence type="ECO:0000256" key="1">
    <source>
        <dbReference type="ARBA" id="ARBA00008791"/>
    </source>
</evidence>
<dbReference type="SUPFAM" id="SSF52402">
    <property type="entry name" value="Adenine nucleotide alpha hydrolases-like"/>
    <property type="match status" value="2"/>
</dbReference>
<evidence type="ECO:0000313" key="6">
    <source>
        <dbReference type="Proteomes" id="UP001185792"/>
    </source>
</evidence>
<proteinExistence type="inferred from homology"/>
<dbReference type="PANTHER" id="PTHR46268">
    <property type="entry name" value="STRESS RESPONSE PROTEIN NHAX"/>
    <property type="match status" value="1"/>
</dbReference>
<feature type="domain" description="UspA" evidence="4">
    <location>
        <begin position="8"/>
        <end position="141"/>
    </location>
</feature>
<feature type="domain" description="UspA" evidence="4">
    <location>
        <begin position="151"/>
        <end position="291"/>
    </location>
</feature>
<dbReference type="InterPro" id="IPR006016">
    <property type="entry name" value="UspA"/>
</dbReference>
<dbReference type="RefSeq" id="WP_317714566.1">
    <property type="nucleotide sequence ID" value="NZ_JAWLUM010000004.1"/>
</dbReference>
<name>A0ABU4F0U9_WILMA</name>
<protein>
    <submittedName>
        <fullName evidence="5">Universal stress protein</fullName>
    </submittedName>
</protein>
<reference evidence="5 6" key="1">
    <citation type="submission" date="2023-10" db="EMBL/GenBank/DDBJ databases">
        <title>Development of a sustainable strategy for remediation of hydrocarbon-contaminated territories based on the waste exchange concept.</title>
        <authorList>
            <person name="Krivoruchko A."/>
        </authorList>
    </citation>
    <scope>NUCLEOTIDE SEQUENCE [LARGE SCALE GENOMIC DNA]</scope>
    <source>
        <strain evidence="5 6">IEGM 1236</strain>
    </source>
</reference>
<evidence type="ECO:0000256" key="2">
    <source>
        <dbReference type="ARBA" id="ARBA00022741"/>
    </source>
</evidence>
<dbReference type="EMBL" id="JAWLUM010000004">
    <property type="protein sequence ID" value="MDV7136581.1"/>
    <property type="molecule type" value="Genomic_DNA"/>
</dbReference>
<sequence>MSTFAPTVVGVDGSSTALDAVRWAAHDAVLHHSELMLVSSICPPANAMLPTSYYEALQSDAERALTEAKALALQAVDDSAGLHVSTSVVSQPPIPALLELSKTARMVVTGSRGLGRINRALLGSVASALASHSHSPLTVVREWAASDQAGRKTIVVGTDGSSASQAALEMAFEQAAARGVGLTAVHAWSDGDFALVHANQGLEPWAWPTVREEAEGVLERSIGDLRQKYPHVQVRAVAVRDRPVQALLDHAQAAQMVVVGSHGRGGFTGMLLGSTSRKVLHSALCPVMIVPK</sequence>
<comment type="similarity">
    <text evidence="1">Belongs to the universal stress protein A family.</text>
</comment>
<dbReference type="PRINTS" id="PR01438">
    <property type="entry name" value="UNVRSLSTRESS"/>
</dbReference>
<organism evidence="5 6">
    <name type="scientific">Williamsia marianensis</name>
    <dbReference type="NCBI Taxonomy" id="85044"/>
    <lineage>
        <taxon>Bacteria</taxon>
        <taxon>Bacillati</taxon>
        <taxon>Actinomycetota</taxon>
        <taxon>Actinomycetes</taxon>
        <taxon>Mycobacteriales</taxon>
        <taxon>Nocardiaceae</taxon>
        <taxon>Williamsia</taxon>
    </lineage>
</organism>
<dbReference type="InterPro" id="IPR014729">
    <property type="entry name" value="Rossmann-like_a/b/a_fold"/>
</dbReference>